<evidence type="ECO:0000256" key="7">
    <source>
        <dbReference type="ARBA" id="ARBA00023288"/>
    </source>
</evidence>
<dbReference type="GO" id="GO:0016020">
    <property type="term" value="C:membrane"/>
    <property type="evidence" value="ECO:0007669"/>
    <property type="project" value="UniProtKB-SubCell"/>
</dbReference>
<comment type="similarity">
    <text evidence="2">Belongs to the GerABKC lipoprotein family.</text>
</comment>
<evidence type="ECO:0000256" key="3">
    <source>
        <dbReference type="ARBA" id="ARBA00022544"/>
    </source>
</evidence>
<comment type="subcellular location">
    <subcellularLocation>
        <location evidence="1">Membrane</location>
        <topology evidence="1">Lipid-anchor</topology>
    </subcellularLocation>
</comment>
<feature type="domain" description="Spore germination protein N-terminal" evidence="10">
    <location>
        <begin position="48"/>
        <end position="219"/>
    </location>
</feature>
<evidence type="ECO:0000259" key="10">
    <source>
        <dbReference type="Pfam" id="PF25198"/>
    </source>
</evidence>
<keyword evidence="3" id="KW-0309">Germination</keyword>
<dbReference type="EMBL" id="VTER01000008">
    <property type="protein sequence ID" value="TYS46306.1"/>
    <property type="molecule type" value="Genomic_DNA"/>
</dbReference>
<dbReference type="InterPro" id="IPR008844">
    <property type="entry name" value="Spore_GerAC-like"/>
</dbReference>
<name>A0A5D4R8T2_9BACI</name>
<dbReference type="NCBIfam" id="TIGR02887">
    <property type="entry name" value="spore_ger_x_C"/>
    <property type="match status" value="1"/>
</dbReference>
<evidence type="ECO:0000313" key="11">
    <source>
        <dbReference type="EMBL" id="TYS46306.1"/>
    </source>
</evidence>
<keyword evidence="4" id="KW-0732">Signal</keyword>
<dbReference type="PANTHER" id="PTHR35789">
    <property type="entry name" value="SPORE GERMINATION PROTEIN B3"/>
    <property type="match status" value="1"/>
</dbReference>
<dbReference type="Proteomes" id="UP000322139">
    <property type="component" value="Unassembled WGS sequence"/>
</dbReference>
<dbReference type="Pfam" id="PF25198">
    <property type="entry name" value="Spore_GerAC_N"/>
    <property type="match status" value="1"/>
</dbReference>
<evidence type="ECO:0000256" key="2">
    <source>
        <dbReference type="ARBA" id="ARBA00007886"/>
    </source>
</evidence>
<evidence type="ECO:0000313" key="12">
    <source>
        <dbReference type="Proteomes" id="UP000322139"/>
    </source>
</evidence>
<evidence type="ECO:0000256" key="6">
    <source>
        <dbReference type="ARBA" id="ARBA00023139"/>
    </source>
</evidence>
<evidence type="ECO:0000256" key="5">
    <source>
        <dbReference type="ARBA" id="ARBA00023136"/>
    </source>
</evidence>
<dbReference type="InterPro" id="IPR057336">
    <property type="entry name" value="GerAC_N"/>
</dbReference>
<comment type="caution">
    <text evidence="11">The sequence shown here is derived from an EMBL/GenBank/DDBJ whole genome shotgun (WGS) entry which is preliminary data.</text>
</comment>
<dbReference type="AlphaFoldDB" id="A0A5D4R8T2"/>
<keyword evidence="8" id="KW-1133">Transmembrane helix</keyword>
<keyword evidence="7" id="KW-0449">Lipoprotein</keyword>
<feature type="domain" description="Spore germination GerAC-like C-terminal" evidence="9">
    <location>
        <begin position="229"/>
        <end position="384"/>
    </location>
</feature>
<accession>A0A5D4R8T2</accession>
<keyword evidence="5 8" id="KW-0472">Membrane</keyword>
<organism evidence="11 12">
    <name type="scientific">Bacillus infantis</name>
    <dbReference type="NCBI Taxonomy" id="324767"/>
    <lineage>
        <taxon>Bacteria</taxon>
        <taxon>Bacillati</taxon>
        <taxon>Bacillota</taxon>
        <taxon>Bacilli</taxon>
        <taxon>Bacillales</taxon>
        <taxon>Bacillaceae</taxon>
        <taxon>Bacillus</taxon>
    </lineage>
</organism>
<evidence type="ECO:0000256" key="8">
    <source>
        <dbReference type="SAM" id="Phobius"/>
    </source>
</evidence>
<evidence type="ECO:0000256" key="4">
    <source>
        <dbReference type="ARBA" id="ARBA00022729"/>
    </source>
</evidence>
<keyword evidence="8" id="KW-0812">Transmembrane</keyword>
<dbReference type="Pfam" id="PF05504">
    <property type="entry name" value="Spore_GerAC"/>
    <property type="match status" value="1"/>
</dbReference>
<gene>
    <name evidence="11" type="ORF">FZD51_17160</name>
</gene>
<dbReference type="InterPro" id="IPR046953">
    <property type="entry name" value="Spore_GerAC-like_C"/>
</dbReference>
<feature type="transmembrane region" description="Helical" evidence="8">
    <location>
        <begin position="30"/>
        <end position="47"/>
    </location>
</feature>
<proteinExistence type="inferred from homology"/>
<dbReference type="PANTHER" id="PTHR35789:SF1">
    <property type="entry name" value="SPORE GERMINATION PROTEIN B3"/>
    <property type="match status" value="1"/>
</dbReference>
<evidence type="ECO:0000259" key="9">
    <source>
        <dbReference type="Pfam" id="PF05504"/>
    </source>
</evidence>
<reference evidence="11 12" key="1">
    <citation type="submission" date="2019-08" db="EMBL/GenBank/DDBJ databases">
        <title>Bacillus genomes from the desert of Cuatro Cienegas, Coahuila.</title>
        <authorList>
            <person name="Olmedo-Alvarez G."/>
        </authorList>
    </citation>
    <scope>NUCLEOTIDE SEQUENCE [LARGE SCALE GENOMIC DNA]</scope>
    <source>
        <strain evidence="11 12">CH446_14T</strain>
    </source>
</reference>
<dbReference type="GO" id="GO:0009847">
    <property type="term" value="P:spore germination"/>
    <property type="evidence" value="ECO:0007669"/>
    <property type="project" value="InterPro"/>
</dbReference>
<dbReference type="Gene3D" id="3.30.300.210">
    <property type="entry name" value="Nutrient germinant receptor protein C, domain 3"/>
    <property type="match status" value="1"/>
</dbReference>
<sequence length="387" mass="44297">MVDEHPHAERVHYGCPVNIALQEEKQMKKWLLPAVFVLLVFVGGCGFKDIDNRFFVVTMGIDKPEEGGDLIKVSLKLAIPTADTRSDDSRFVVVTETSETISEAIRIIKSRVDKELDFGHLKVILLGDQLTDASIKREMDWFYRRRDIQKIAWIAIGNPTAEEVMKIKPPSERLASNTLFLSFDLQGSESPYTISKYLFQFYRESKSKGISPVLPVVKVKNGLLEINQADIFMNHKRVLRLSKNETKTFNALKHEFEKQQITVKEKDKFFVVSIDNYKSEIKIAESGNGAAVEVGISVKGTIEESRSDLSEKELEVYNQLLEKEIERIVKDLLKKFQEKSLDPMGFGLAYRASHFEKDEWERWNKIYPDITIKVKANSKIMGTGIIE</sequence>
<evidence type="ECO:0000256" key="1">
    <source>
        <dbReference type="ARBA" id="ARBA00004635"/>
    </source>
</evidence>
<protein>
    <submittedName>
        <fullName evidence="11">Ger(X)C family spore germination protein</fullName>
    </submittedName>
</protein>
<dbReference type="InterPro" id="IPR038501">
    <property type="entry name" value="Spore_GerAC_C_sf"/>
</dbReference>
<keyword evidence="6" id="KW-0564">Palmitate</keyword>